<accession>A0ACC4CLH1</accession>
<organism evidence="1 2">
    <name type="scientific">Populus alba</name>
    <name type="common">White poplar</name>
    <dbReference type="NCBI Taxonomy" id="43335"/>
    <lineage>
        <taxon>Eukaryota</taxon>
        <taxon>Viridiplantae</taxon>
        <taxon>Streptophyta</taxon>
        <taxon>Embryophyta</taxon>
        <taxon>Tracheophyta</taxon>
        <taxon>Spermatophyta</taxon>
        <taxon>Magnoliopsida</taxon>
        <taxon>eudicotyledons</taxon>
        <taxon>Gunneridae</taxon>
        <taxon>Pentapetalae</taxon>
        <taxon>rosids</taxon>
        <taxon>fabids</taxon>
        <taxon>Malpighiales</taxon>
        <taxon>Salicaceae</taxon>
        <taxon>Saliceae</taxon>
        <taxon>Populus</taxon>
    </lineage>
</organism>
<comment type="caution">
    <text evidence="1">The sequence shown here is derived from an EMBL/GenBank/DDBJ whole genome shotgun (WGS) entry which is preliminary data.</text>
</comment>
<dbReference type="Proteomes" id="UP000309997">
    <property type="component" value="Unassembled WGS sequence"/>
</dbReference>
<protein>
    <submittedName>
        <fullName evidence="1">Uncharacterized protein</fullName>
    </submittedName>
</protein>
<name>A0ACC4CLH1_POPAL</name>
<reference evidence="1 2" key="1">
    <citation type="journal article" date="2024" name="Plant Biotechnol. J.">
        <title>Genome and CRISPR/Cas9 system of a widespread forest tree (Populus alba) in the world.</title>
        <authorList>
            <person name="Liu Y.J."/>
            <person name="Jiang P.F."/>
            <person name="Han X.M."/>
            <person name="Li X.Y."/>
            <person name="Wang H.M."/>
            <person name="Wang Y.J."/>
            <person name="Wang X.X."/>
            <person name="Zeng Q.Y."/>
        </authorList>
    </citation>
    <scope>NUCLEOTIDE SEQUENCE [LARGE SCALE GENOMIC DNA]</scope>
    <source>
        <strain evidence="2">cv. PAL-ZL1</strain>
    </source>
</reference>
<evidence type="ECO:0000313" key="1">
    <source>
        <dbReference type="EMBL" id="KAL3598462.1"/>
    </source>
</evidence>
<sequence>MASSMAIRLSPPPQMLHPLFSKVRSLRHFSFSNKTLILAKPLTTSALPNDHQRFYPNDASQWNSRTLTHPPSPPPPPHQSSPQPAHYNHNQPIQNQQYPPPNQQNYPNQGYAYPDQGGYPQQQHHANANDPAPATAPPPSVYDLERLCQEGKAKQAIELMDNGVKADDARRVFDHMPERNMDSWHLMINEYANNDLGDEGLELFEQMKKLGLEPTGETFHAVLSACASAEAVEEGFLYFEEMSREFGISPTLEHYLSIIDVLGKSAYLNEAVEYIEKLPFEPTVEIWEALRKYARSHGDIDLEDHAEELIVSFDSSKAVANKIPTPPPKKYNLISMLEGKNRVAEFRNPTFYKDDEKLKELREMKTGKRVFLEFPFLILRIWVGLFFMYNCVVPLHFGIESLELESMFEFESPYREHCSPDCSTLATWQMESVARVGN</sequence>
<keyword evidence="2" id="KW-1185">Reference proteome</keyword>
<gene>
    <name evidence="1" type="ORF">D5086_006380</name>
</gene>
<proteinExistence type="predicted"/>
<evidence type="ECO:0000313" key="2">
    <source>
        <dbReference type="Proteomes" id="UP000309997"/>
    </source>
</evidence>
<dbReference type="EMBL" id="RCHU02000003">
    <property type="protein sequence ID" value="KAL3598462.1"/>
    <property type="molecule type" value="Genomic_DNA"/>
</dbReference>